<dbReference type="SUPFAM" id="SSF51445">
    <property type="entry name" value="(Trans)glycosidases"/>
    <property type="match status" value="1"/>
</dbReference>
<dbReference type="Proteomes" id="UP000442334">
    <property type="component" value="Unassembled WGS sequence"/>
</dbReference>
<feature type="domain" description="Glycoside hydrolase family 5" evidence="4">
    <location>
        <begin position="1"/>
        <end position="98"/>
    </location>
</feature>
<accession>A0A7J5GPW1</accession>
<sequence>LVGSPHWDQDLHLVAESPLEGFNNIMYTLHFYAATHKQELRDRAEAAWEKGIPIFVSECAGMECTGDGPLDIPEWTRWVEWLESKKISWVNWSISDKNETCSMILPRANKNGGWDESLIKPAGRQSRKFIRQYNSHIYKNKE</sequence>
<protein>
    <submittedName>
        <fullName evidence="5">Glycoside hydrolase family 5 protein</fullName>
    </submittedName>
</protein>
<gene>
    <name evidence="5" type="ORF">GAQ34_22810</name>
</gene>
<evidence type="ECO:0000256" key="2">
    <source>
        <dbReference type="ARBA" id="ARBA00023295"/>
    </source>
</evidence>
<evidence type="ECO:0000256" key="1">
    <source>
        <dbReference type="ARBA" id="ARBA00022801"/>
    </source>
</evidence>
<feature type="non-terminal residue" evidence="5">
    <location>
        <position position="1"/>
    </location>
</feature>
<dbReference type="AlphaFoldDB" id="A0A7J5GPW1"/>
<evidence type="ECO:0000256" key="3">
    <source>
        <dbReference type="RuleBase" id="RU361153"/>
    </source>
</evidence>
<keyword evidence="2 3" id="KW-0326">Glycosidase</keyword>
<dbReference type="RefSeq" id="WP_151874797.1">
    <property type="nucleotide sequence ID" value="NZ_WCUA01000153.1"/>
</dbReference>
<keyword evidence="1 3" id="KW-0378">Hydrolase</keyword>
<dbReference type="EMBL" id="WCUA01000153">
    <property type="protein sequence ID" value="KAB4179393.1"/>
    <property type="molecule type" value="Genomic_DNA"/>
</dbReference>
<name>A0A7J5GPW1_BACUN</name>
<proteinExistence type="inferred from homology"/>
<comment type="similarity">
    <text evidence="3">Belongs to the glycosyl hydrolase 5 (cellulase A) family.</text>
</comment>
<dbReference type="InterPro" id="IPR001547">
    <property type="entry name" value="Glyco_hydro_5"/>
</dbReference>
<reference evidence="5 6" key="1">
    <citation type="journal article" date="2019" name="Nat. Med.">
        <title>A library of human gut bacterial isolates paired with longitudinal multiomics data enables mechanistic microbiome research.</title>
        <authorList>
            <person name="Poyet M."/>
            <person name="Groussin M."/>
            <person name="Gibbons S.M."/>
            <person name="Avila-Pacheco J."/>
            <person name="Jiang X."/>
            <person name="Kearney S.M."/>
            <person name="Perrotta A.R."/>
            <person name="Berdy B."/>
            <person name="Zhao S."/>
            <person name="Lieberman T.D."/>
            <person name="Swanson P.K."/>
            <person name="Smith M."/>
            <person name="Roesemann S."/>
            <person name="Alexander J.E."/>
            <person name="Rich S.A."/>
            <person name="Livny J."/>
            <person name="Vlamakis H."/>
            <person name="Clish C."/>
            <person name="Bullock K."/>
            <person name="Deik A."/>
            <person name="Scott J."/>
            <person name="Pierce K.A."/>
            <person name="Xavier R.J."/>
            <person name="Alm E.J."/>
        </authorList>
    </citation>
    <scope>NUCLEOTIDE SEQUENCE [LARGE SCALE GENOMIC DNA]</scope>
    <source>
        <strain evidence="5 6">BIOML-A21</strain>
    </source>
</reference>
<comment type="caution">
    <text evidence="5">The sequence shown here is derived from an EMBL/GenBank/DDBJ whole genome shotgun (WGS) entry which is preliminary data.</text>
</comment>
<evidence type="ECO:0000313" key="6">
    <source>
        <dbReference type="Proteomes" id="UP000442334"/>
    </source>
</evidence>
<dbReference type="Pfam" id="PF00150">
    <property type="entry name" value="Cellulase"/>
    <property type="match status" value="1"/>
</dbReference>
<evidence type="ECO:0000313" key="5">
    <source>
        <dbReference type="EMBL" id="KAB4179393.1"/>
    </source>
</evidence>
<dbReference type="GO" id="GO:0004553">
    <property type="term" value="F:hydrolase activity, hydrolyzing O-glycosyl compounds"/>
    <property type="evidence" value="ECO:0007669"/>
    <property type="project" value="InterPro"/>
</dbReference>
<dbReference type="Gene3D" id="3.20.20.80">
    <property type="entry name" value="Glycosidases"/>
    <property type="match status" value="1"/>
</dbReference>
<evidence type="ECO:0000259" key="4">
    <source>
        <dbReference type="Pfam" id="PF00150"/>
    </source>
</evidence>
<organism evidence="5 6">
    <name type="scientific">Bacteroides uniformis</name>
    <dbReference type="NCBI Taxonomy" id="820"/>
    <lineage>
        <taxon>Bacteria</taxon>
        <taxon>Pseudomonadati</taxon>
        <taxon>Bacteroidota</taxon>
        <taxon>Bacteroidia</taxon>
        <taxon>Bacteroidales</taxon>
        <taxon>Bacteroidaceae</taxon>
        <taxon>Bacteroides</taxon>
    </lineage>
</organism>
<dbReference type="InterPro" id="IPR017853">
    <property type="entry name" value="GH"/>
</dbReference>
<dbReference type="GO" id="GO:0000272">
    <property type="term" value="P:polysaccharide catabolic process"/>
    <property type="evidence" value="ECO:0007669"/>
    <property type="project" value="InterPro"/>
</dbReference>